<evidence type="ECO:0000313" key="2">
    <source>
        <dbReference type="EMBL" id="CAB9511087.1"/>
    </source>
</evidence>
<dbReference type="EMBL" id="CAICTM010000466">
    <property type="protein sequence ID" value="CAB9511087.1"/>
    <property type="molecule type" value="Genomic_DNA"/>
</dbReference>
<protein>
    <submittedName>
        <fullName evidence="2">Uncharacterized protein</fullName>
    </submittedName>
</protein>
<name>A0A9N8DYK0_9STRA</name>
<sequence length="277" mass="29701">MGLSNLANKNLQRVPPKPPSPTEPRITLQSSIDKMPEVSAEVKGQIMTTWIELLDKDPSTAAATCCLTRAPTHAEIRGASATASILGAGKFIAVLGTRGPKPDDEDRFGGTDETTTEYYPILPLIGKDICTLVHDGLCYDKPNEETNKWNPFVTAQKLKPYLNDIHSILLGLTTASSTQKVRGAIKFDLKQRATVDPPLHELMVPRINNILHPAVYQPPPDNPLGNTGTPTEHNATVPASGTPTEHNATTPQNPASTPTGHNAPVPPGTPTEHNATL</sequence>
<evidence type="ECO:0000256" key="1">
    <source>
        <dbReference type="SAM" id="MobiDB-lite"/>
    </source>
</evidence>
<feature type="compositionally biased region" description="Polar residues" evidence="1">
    <location>
        <begin position="1"/>
        <end position="11"/>
    </location>
</feature>
<organism evidence="2 3">
    <name type="scientific">Seminavis robusta</name>
    <dbReference type="NCBI Taxonomy" id="568900"/>
    <lineage>
        <taxon>Eukaryota</taxon>
        <taxon>Sar</taxon>
        <taxon>Stramenopiles</taxon>
        <taxon>Ochrophyta</taxon>
        <taxon>Bacillariophyta</taxon>
        <taxon>Bacillariophyceae</taxon>
        <taxon>Bacillariophycidae</taxon>
        <taxon>Naviculales</taxon>
        <taxon>Naviculaceae</taxon>
        <taxon>Seminavis</taxon>
    </lineage>
</organism>
<proteinExistence type="predicted"/>
<keyword evidence="3" id="KW-1185">Reference proteome</keyword>
<dbReference type="AlphaFoldDB" id="A0A9N8DYK0"/>
<comment type="caution">
    <text evidence="2">The sequence shown here is derived from an EMBL/GenBank/DDBJ whole genome shotgun (WGS) entry which is preliminary data.</text>
</comment>
<feature type="region of interest" description="Disordered" evidence="1">
    <location>
        <begin position="1"/>
        <end position="26"/>
    </location>
</feature>
<feature type="region of interest" description="Disordered" evidence="1">
    <location>
        <begin position="214"/>
        <end position="277"/>
    </location>
</feature>
<accession>A0A9N8DYK0</accession>
<evidence type="ECO:0000313" key="3">
    <source>
        <dbReference type="Proteomes" id="UP001153069"/>
    </source>
</evidence>
<gene>
    <name evidence="2" type="ORF">SEMRO_467_G148970.1</name>
</gene>
<feature type="compositionally biased region" description="Polar residues" evidence="1">
    <location>
        <begin position="224"/>
        <end position="260"/>
    </location>
</feature>
<reference evidence="2" key="1">
    <citation type="submission" date="2020-06" db="EMBL/GenBank/DDBJ databases">
        <authorList>
            <consortium name="Plant Systems Biology data submission"/>
        </authorList>
    </citation>
    <scope>NUCLEOTIDE SEQUENCE</scope>
    <source>
        <strain evidence="2">D6</strain>
    </source>
</reference>
<dbReference type="Proteomes" id="UP001153069">
    <property type="component" value="Unassembled WGS sequence"/>
</dbReference>